<name>A0A512N7J3_9HYPH</name>
<dbReference type="FunFam" id="1.10.10.10:FF:000001">
    <property type="entry name" value="LysR family transcriptional regulator"/>
    <property type="match status" value="1"/>
</dbReference>
<protein>
    <submittedName>
        <fullName evidence="6">Transcriptional regulator</fullName>
    </submittedName>
</protein>
<sequence length="314" mass="34711">MHAAVLRYFDHVARHGSIRKAADALSVASSAVNRQILRLEDEMGVTLFERGRSGVRPTAAGELLLRHVRETQNEYQRTRAEIASLGGTVSGDVRIISLESMLVRFLPQVVDEMSARHPKVTFTVLAVHPSEIGEALRSGDNDFGVLFVDARHRGVDVIAEFPTSVGALMRPDHPLAGRKSLTLTECVGHPVVMLQDRWLLDAIMAMEFAGSGARLSPRVVSNSIEFMRQVIRSGLGIGFFTPIGFIDEIRRGELVHVPLVEPGLAQSRIGILVPRYRRLSPPARLMINHISERLGAFADFLAAPPRRPKRRGRT</sequence>
<dbReference type="OrthoDB" id="5297263at2"/>
<keyword evidence="7" id="KW-1185">Reference proteome</keyword>
<dbReference type="AlphaFoldDB" id="A0A512N7J3"/>
<comment type="caution">
    <text evidence="6">The sequence shown here is derived from an EMBL/GenBank/DDBJ whole genome shotgun (WGS) entry which is preliminary data.</text>
</comment>
<dbReference type="InterPro" id="IPR005119">
    <property type="entry name" value="LysR_subst-bd"/>
</dbReference>
<dbReference type="InterPro" id="IPR050950">
    <property type="entry name" value="HTH-type_LysR_regulators"/>
</dbReference>
<proteinExistence type="inferred from homology"/>
<dbReference type="PANTHER" id="PTHR30419">
    <property type="entry name" value="HTH-TYPE TRANSCRIPTIONAL REGULATOR YBHD"/>
    <property type="match status" value="1"/>
</dbReference>
<dbReference type="Gene3D" id="3.40.190.290">
    <property type="match status" value="1"/>
</dbReference>
<evidence type="ECO:0000256" key="4">
    <source>
        <dbReference type="ARBA" id="ARBA00023163"/>
    </source>
</evidence>
<dbReference type="PRINTS" id="PR00039">
    <property type="entry name" value="HTHLYSR"/>
</dbReference>
<evidence type="ECO:0000259" key="5">
    <source>
        <dbReference type="PROSITE" id="PS50931"/>
    </source>
</evidence>
<dbReference type="InterPro" id="IPR036390">
    <property type="entry name" value="WH_DNA-bd_sf"/>
</dbReference>
<evidence type="ECO:0000256" key="1">
    <source>
        <dbReference type="ARBA" id="ARBA00009437"/>
    </source>
</evidence>
<evidence type="ECO:0000256" key="3">
    <source>
        <dbReference type="ARBA" id="ARBA00023125"/>
    </source>
</evidence>
<dbReference type="SUPFAM" id="SSF46785">
    <property type="entry name" value="Winged helix' DNA-binding domain"/>
    <property type="match status" value="1"/>
</dbReference>
<dbReference type="InterPro" id="IPR036388">
    <property type="entry name" value="WH-like_DNA-bd_sf"/>
</dbReference>
<dbReference type="Proteomes" id="UP000321058">
    <property type="component" value="Unassembled WGS sequence"/>
</dbReference>
<dbReference type="Pfam" id="PF03466">
    <property type="entry name" value="LysR_substrate"/>
    <property type="match status" value="1"/>
</dbReference>
<dbReference type="PROSITE" id="PS50931">
    <property type="entry name" value="HTH_LYSR"/>
    <property type="match status" value="1"/>
</dbReference>
<dbReference type="EMBL" id="BKAJ01000032">
    <property type="protein sequence ID" value="GEP54873.1"/>
    <property type="molecule type" value="Genomic_DNA"/>
</dbReference>
<comment type="similarity">
    <text evidence="1">Belongs to the LysR transcriptional regulatory family.</text>
</comment>
<dbReference type="SUPFAM" id="SSF53850">
    <property type="entry name" value="Periplasmic binding protein-like II"/>
    <property type="match status" value="1"/>
</dbReference>
<keyword evidence="4" id="KW-0804">Transcription</keyword>
<gene>
    <name evidence="6" type="ORF">RSO01_20390</name>
</gene>
<evidence type="ECO:0000313" key="7">
    <source>
        <dbReference type="Proteomes" id="UP000321058"/>
    </source>
</evidence>
<dbReference type="GO" id="GO:0003677">
    <property type="term" value="F:DNA binding"/>
    <property type="evidence" value="ECO:0007669"/>
    <property type="project" value="UniProtKB-KW"/>
</dbReference>
<dbReference type="GO" id="GO:0003700">
    <property type="term" value="F:DNA-binding transcription factor activity"/>
    <property type="evidence" value="ECO:0007669"/>
    <property type="project" value="InterPro"/>
</dbReference>
<feature type="domain" description="HTH lysR-type" evidence="5">
    <location>
        <begin position="1"/>
        <end position="58"/>
    </location>
</feature>
<reference evidence="6 7" key="1">
    <citation type="submission" date="2019-07" db="EMBL/GenBank/DDBJ databases">
        <title>Whole genome shotgun sequence of Reyranella soli NBRC 108950.</title>
        <authorList>
            <person name="Hosoyama A."/>
            <person name="Uohara A."/>
            <person name="Ohji S."/>
            <person name="Ichikawa N."/>
        </authorList>
    </citation>
    <scope>NUCLEOTIDE SEQUENCE [LARGE SCALE GENOMIC DNA]</scope>
    <source>
        <strain evidence="6 7">NBRC 108950</strain>
    </source>
</reference>
<dbReference type="Gene3D" id="1.10.10.10">
    <property type="entry name" value="Winged helix-like DNA-binding domain superfamily/Winged helix DNA-binding domain"/>
    <property type="match status" value="1"/>
</dbReference>
<evidence type="ECO:0000256" key="2">
    <source>
        <dbReference type="ARBA" id="ARBA00023015"/>
    </source>
</evidence>
<evidence type="ECO:0000313" key="6">
    <source>
        <dbReference type="EMBL" id="GEP54873.1"/>
    </source>
</evidence>
<keyword evidence="3" id="KW-0238">DNA-binding</keyword>
<organism evidence="6 7">
    <name type="scientific">Reyranella soli</name>
    <dbReference type="NCBI Taxonomy" id="1230389"/>
    <lineage>
        <taxon>Bacteria</taxon>
        <taxon>Pseudomonadati</taxon>
        <taxon>Pseudomonadota</taxon>
        <taxon>Alphaproteobacteria</taxon>
        <taxon>Hyphomicrobiales</taxon>
        <taxon>Reyranellaceae</taxon>
        <taxon>Reyranella</taxon>
    </lineage>
</organism>
<dbReference type="InterPro" id="IPR000847">
    <property type="entry name" value="LysR_HTH_N"/>
</dbReference>
<dbReference type="RefSeq" id="WP_147148835.1">
    <property type="nucleotide sequence ID" value="NZ_BKAJ01000032.1"/>
</dbReference>
<keyword evidence="2" id="KW-0805">Transcription regulation</keyword>
<accession>A0A512N7J3</accession>
<dbReference type="GO" id="GO:0005829">
    <property type="term" value="C:cytosol"/>
    <property type="evidence" value="ECO:0007669"/>
    <property type="project" value="TreeGrafter"/>
</dbReference>
<dbReference type="Pfam" id="PF00126">
    <property type="entry name" value="HTH_1"/>
    <property type="match status" value="1"/>
</dbReference>